<dbReference type="PANTHER" id="PTHR33156:SF59">
    <property type="entry name" value="PROTEIN NUCLEAR FUSION DEFECTIVE 6, CHLOROPLASTIC_MITOCHONDRIAL-LIKE"/>
    <property type="match status" value="1"/>
</dbReference>
<name>A0AAD3XTK9_NEPGR</name>
<proteinExistence type="predicted"/>
<dbReference type="PANTHER" id="PTHR33156">
    <property type="entry name" value="OS02G0230000 PROTEIN"/>
    <property type="match status" value="1"/>
</dbReference>
<dbReference type="InterPro" id="IPR043459">
    <property type="entry name" value="NFD6/NOXY2-like"/>
</dbReference>
<dbReference type="AlphaFoldDB" id="A0AAD3XTK9"/>
<comment type="caution">
    <text evidence="1">The sequence shown here is derived from an EMBL/GenBank/DDBJ whole genome shotgun (WGS) entry which is preliminary data.</text>
</comment>
<evidence type="ECO:0000313" key="1">
    <source>
        <dbReference type="EMBL" id="GMH15825.1"/>
    </source>
</evidence>
<accession>A0AAD3XTK9</accession>
<keyword evidence="2" id="KW-1185">Reference proteome</keyword>
<organism evidence="1 2">
    <name type="scientific">Nepenthes gracilis</name>
    <name type="common">Slender pitcher plant</name>
    <dbReference type="NCBI Taxonomy" id="150966"/>
    <lineage>
        <taxon>Eukaryota</taxon>
        <taxon>Viridiplantae</taxon>
        <taxon>Streptophyta</taxon>
        <taxon>Embryophyta</taxon>
        <taxon>Tracheophyta</taxon>
        <taxon>Spermatophyta</taxon>
        <taxon>Magnoliopsida</taxon>
        <taxon>eudicotyledons</taxon>
        <taxon>Gunneridae</taxon>
        <taxon>Pentapetalae</taxon>
        <taxon>Caryophyllales</taxon>
        <taxon>Nepenthaceae</taxon>
        <taxon>Nepenthes</taxon>
    </lineage>
</organism>
<dbReference type="EMBL" id="BSYO01000015">
    <property type="protein sequence ID" value="GMH15825.1"/>
    <property type="molecule type" value="Genomic_DNA"/>
</dbReference>
<reference evidence="1" key="1">
    <citation type="submission" date="2023-05" db="EMBL/GenBank/DDBJ databases">
        <title>Nepenthes gracilis genome sequencing.</title>
        <authorList>
            <person name="Fukushima K."/>
        </authorList>
    </citation>
    <scope>NUCLEOTIDE SEQUENCE</scope>
    <source>
        <strain evidence="1">SING2019-196</strain>
    </source>
</reference>
<dbReference type="Proteomes" id="UP001279734">
    <property type="component" value="Unassembled WGS sequence"/>
</dbReference>
<sequence length="99" mass="10825">MATCAAAAARSIIRSASFTRTATSRVVANCKPKRKPSTPAPFQFCKRNPLSHCRIFRSPVELSCCVDSMLSYHTAAASALLTSVLSVWPYHYGWTLEDG</sequence>
<protein>
    <submittedName>
        <fullName evidence="1">Uncharacterized protein</fullName>
    </submittedName>
</protein>
<gene>
    <name evidence="1" type="ORF">Nepgr_017666</name>
</gene>
<evidence type="ECO:0000313" key="2">
    <source>
        <dbReference type="Proteomes" id="UP001279734"/>
    </source>
</evidence>
<dbReference type="GO" id="GO:0005739">
    <property type="term" value="C:mitochondrion"/>
    <property type="evidence" value="ECO:0007669"/>
    <property type="project" value="TreeGrafter"/>
</dbReference>